<dbReference type="PIRSF" id="PIRSF001235">
    <property type="entry name" value="Amidase_carbamoylase"/>
    <property type="match status" value="1"/>
</dbReference>
<dbReference type="PANTHER" id="PTHR32494">
    <property type="entry name" value="ALLANTOATE DEIMINASE-RELATED"/>
    <property type="match status" value="1"/>
</dbReference>
<dbReference type="InterPro" id="IPR010158">
    <property type="entry name" value="Amidase_Cbmase"/>
</dbReference>
<dbReference type="NCBIfam" id="TIGR01879">
    <property type="entry name" value="hydantase"/>
    <property type="match status" value="1"/>
</dbReference>
<comment type="caution">
    <text evidence="3">The sequence shown here is derived from an EMBL/GenBank/DDBJ whole genome shotgun (WGS) entry which is preliminary data.</text>
</comment>
<evidence type="ECO:0000313" key="4">
    <source>
        <dbReference type="Proteomes" id="UP000240490"/>
    </source>
</evidence>
<dbReference type="NCBIfam" id="NF006771">
    <property type="entry name" value="PRK09290.1-5"/>
    <property type="match status" value="1"/>
</dbReference>
<evidence type="ECO:0000256" key="1">
    <source>
        <dbReference type="ARBA" id="ARBA00022801"/>
    </source>
</evidence>
<dbReference type="Gene3D" id="3.30.70.360">
    <property type="match status" value="1"/>
</dbReference>
<accession>A0A2R6AXM8</accession>
<reference evidence="3 4" key="1">
    <citation type="submission" date="2017-04" db="EMBL/GenBank/DDBJ databases">
        <title>Novel microbial lineages endemic to geothermal iron-oxide mats fill important gaps in the evolutionary history of Archaea.</title>
        <authorList>
            <person name="Jay Z.J."/>
            <person name="Beam J.P."/>
            <person name="Dlakic M."/>
            <person name="Rusch D.B."/>
            <person name="Kozubal M.A."/>
            <person name="Inskeep W.P."/>
        </authorList>
    </citation>
    <scope>NUCLEOTIDE SEQUENCE [LARGE SCALE GENOMIC DNA]</scope>
    <source>
        <strain evidence="3">ECH_B_SAG-M15</strain>
    </source>
</reference>
<gene>
    <name evidence="3" type="ORF">B9Q08_03595</name>
</gene>
<organism evidence="3 4">
    <name type="scientific">Candidatus Marsarchaeota G2 archaeon ECH_B_SAG-M15</name>
    <dbReference type="NCBI Taxonomy" id="1978162"/>
    <lineage>
        <taxon>Archaea</taxon>
        <taxon>Candidatus Marsarchaeota</taxon>
        <taxon>Candidatus Marsarchaeota group 2</taxon>
    </lineage>
</organism>
<dbReference type="AlphaFoldDB" id="A0A2R6AXM8"/>
<dbReference type="Gene3D" id="3.40.630.10">
    <property type="entry name" value="Zn peptidases"/>
    <property type="match status" value="1"/>
</dbReference>
<evidence type="ECO:0000313" key="3">
    <source>
        <dbReference type="EMBL" id="PSN91063.1"/>
    </source>
</evidence>
<dbReference type="PANTHER" id="PTHR32494:SF5">
    <property type="entry name" value="ALLANTOATE AMIDOHYDROLASE"/>
    <property type="match status" value="1"/>
</dbReference>
<feature type="domain" description="Peptidase M20 dimerisation" evidence="2">
    <location>
        <begin position="207"/>
        <end position="301"/>
    </location>
</feature>
<keyword evidence="1" id="KW-0378">Hydrolase</keyword>
<dbReference type="SUPFAM" id="SSF53187">
    <property type="entry name" value="Zn-dependent exopeptidases"/>
    <property type="match status" value="1"/>
</dbReference>
<dbReference type="Pfam" id="PF07687">
    <property type="entry name" value="M20_dimer"/>
    <property type="match status" value="1"/>
</dbReference>
<dbReference type="EMBL" id="NEXJ01000058">
    <property type="protein sequence ID" value="PSN91063.1"/>
    <property type="molecule type" value="Genomic_DNA"/>
</dbReference>
<evidence type="ECO:0000259" key="2">
    <source>
        <dbReference type="Pfam" id="PF07687"/>
    </source>
</evidence>
<dbReference type="InterPro" id="IPR036264">
    <property type="entry name" value="Bact_exopeptidase_dim_dom"/>
</dbReference>
<dbReference type="CDD" id="cd03884">
    <property type="entry name" value="M20_bAS"/>
    <property type="match status" value="1"/>
</dbReference>
<proteinExistence type="predicted"/>
<protein>
    <recommendedName>
        <fullName evidence="2">Peptidase M20 dimerisation domain-containing protein</fullName>
    </recommendedName>
</protein>
<sequence length="408" mass="44897">MHLCSALIDRLRKDVLNLGEIGRQVTGGISRPSLSEYDVEARKYVLKTFREAGLRVFTDAAGNMIGVRSGEVESPIVTTGSHIDSVWNGGMFDGVLGVMGGLEAIRMFNDDGVRTKLPIALIVFTDEEGAFSSLTGSSYFAGVLERQALYDLKNKYDGRRFGEGVTRIPREGYVERFTRPIRAHVELHIEQGPVLEANRVDIGVVTGIVGIRWLNISFKGRQSHAGATPMNMRRDPAIPLARTTLKIREIALKHGDMVGTTGHITLFPNVANVIPGEASLVADIRSLEAADLEDAVGRVVRSAKIYAKRENVDLEYSIPQKTEPVNCSPLVIHTISKVVEELGYSYMQLPSRAGHDTQNMAKLTGEVGMVFVPSRGGVSHAPEEWTEWEQAHRGVEVLRKTLIRLANQ</sequence>
<dbReference type="InterPro" id="IPR011650">
    <property type="entry name" value="Peptidase_M20_dimer"/>
</dbReference>
<dbReference type="InterPro" id="IPR002933">
    <property type="entry name" value="Peptidase_M20"/>
</dbReference>
<dbReference type="GO" id="GO:0016813">
    <property type="term" value="F:hydrolase activity, acting on carbon-nitrogen (but not peptide) bonds, in linear amidines"/>
    <property type="evidence" value="ECO:0007669"/>
    <property type="project" value="InterPro"/>
</dbReference>
<dbReference type="Pfam" id="PF01546">
    <property type="entry name" value="Peptidase_M20"/>
    <property type="match status" value="1"/>
</dbReference>
<dbReference type="Proteomes" id="UP000240490">
    <property type="component" value="Unassembled WGS sequence"/>
</dbReference>
<dbReference type="SUPFAM" id="SSF55031">
    <property type="entry name" value="Bacterial exopeptidase dimerisation domain"/>
    <property type="match status" value="1"/>
</dbReference>
<name>A0A2R6AXM8_9ARCH</name>